<protein>
    <submittedName>
        <fullName evidence="15">Fatty acid oxidation complex subunit alpha</fullName>
    </submittedName>
</protein>
<keyword evidence="5" id="KW-0560">Oxidoreductase</keyword>
<dbReference type="SUPFAM" id="SSF52096">
    <property type="entry name" value="ClpP/crotonase"/>
    <property type="match status" value="1"/>
</dbReference>
<evidence type="ECO:0000313" key="16">
    <source>
        <dbReference type="Proteomes" id="UP000201613"/>
    </source>
</evidence>
<dbReference type="Proteomes" id="UP000201613">
    <property type="component" value="Unassembled WGS sequence"/>
</dbReference>
<evidence type="ECO:0000259" key="13">
    <source>
        <dbReference type="Pfam" id="PF00725"/>
    </source>
</evidence>
<feature type="domain" description="3-hydroxyacyl-CoA dehydrogenase NAD binding" evidence="14">
    <location>
        <begin position="286"/>
        <end position="462"/>
    </location>
</feature>
<dbReference type="EMBL" id="FXZK01000001">
    <property type="protein sequence ID" value="SMY06909.1"/>
    <property type="molecule type" value="Genomic_DNA"/>
</dbReference>
<keyword evidence="7" id="KW-0443">Lipid metabolism</keyword>
<dbReference type="RefSeq" id="WP_093991026.1">
    <property type="nucleotide sequence ID" value="NZ_FXZK01000001.1"/>
</dbReference>
<dbReference type="SUPFAM" id="SSF48179">
    <property type="entry name" value="6-phosphogluconate dehydrogenase C-terminal domain-like"/>
    <property type="match status" value="2"/>
</dbReference>
<dbReference type="InterPro" id="IPR036291">
    <property type="entry name" value="NAD(P)-bd_dom_sf"/>
</dbReference>
<feature type="domain" description="3-hydroxyacyl-CoA dehydrogenase C-terminal" evidence="13">
    <location>
        <begin position="467"/>
        <end position="560"/>
    </location>
</feature>
<dbReference type="InterPro" id="IPR008927">
    <property type="entry name" value="6-PGluconate_DH-like_C_sf"/>
</dbReference>
<dbReference type="GO" id="GO:0006635">
    <property type="term" value="P:fatty acid beta-oxidation"/>
    <property type="evidence" value="ECO:0007669"/>
    <property type="project" value="UniProtKB-UniPathway"/>
</dbReference>
<evidence type="ECO:0000256" key="5">
    <source>
        <dbReference type="ARBA" id="ARBA00023002"/>
    </source>
</evidence>
<evidence type="ECO:0000256" key="2">
    <source>
        <dbReference type="ARBA" id="ARBA00005005"/>
    </source>
</evidence>
<dbReference type="Pfam" id="PF00378">
    <property type="entry name" value="ECH_1"/>
    <property type="match status" value="1"/>
</dbReference>
<keyword evidence="10" id="KW-0456">Lyase</keyword>
<evidence type="ECO:0000256" key="10">
    <source>
        <dbReference type="ARBA" id="ARBA00023239"/>
    </source>
</evidence>
<keyword evidence="4" id="KW-0442">Lipid degradation</keyword>
<dbReference type="InterPro" id="IPR006108">
    <property type="entry name" value="3HC_DH_C"/>
</dbReference>
<sequence length="690" mass="73204">MSVTTRREGPIAFVELNNPPVNAIGLAMREGLMAALDWVDAQEGLSRVVLSGAGRAFAAGADAREFDADPVPPHLPDVVARIEASAVPWIAAVSGVALGGGCELLLACRYRIAAPGVQIGMPEVTLGVVPGAGGTQRLPRLIGMAKALDMIATGRAVTAEAAEAMSLIDGIADNPLFVASHLDIGTMELSVPVSDLPKPVLDADAVEAARALAAKKTPNQIAPLRAIDLVASTADMEFAEGMATERAAFLTLRTGDQARALRHMFFAERAARQPEWIKAEPAPIDHVAVVGGGTMGAGIAYALLNAGLTVTLLETDAEGVARAKQNVAKIVDASLKRGLITGEGAEERRARFTASSDYAEAAQAGLAIEAAFESMEVKKTVFAKLAAHMAEDAVLATNTSYLDINEIAASLPDPSRVVGLHFFAPAHIMKLLEIVRGDQTGERGLATGFAVAKRLRKVPVLAGVCDGFIGNRILARYREAADTVLMDGSTPWEIDEAMVAFGYAMGPYEAQDLSGLDIAHANRRRQDATRDPNRRYIPIADRMIELGKLGKKTGAGWYRYPGGNGKVEDPIVADLALEEAHFAKITRRDYTDDEIRERLLLAMINEACDILAEGIAASAADVDLVTVFGYGFPRWRGGLLHYADSLGVPAIVDGLRKLAEEDPIAWRISPVLETCLADGIPIRDYSAPGA</sequence>
<keyword evidence="16" id="KW-1185">Reference proteome</keyword>
<dbReference type="Pfam" id="PF02737">
    <property type="entry name" value="3HCDH_N"/>
    <property type="match status" value="1"/>
</dbReference>
<dbReference type="CDD" id="cd06558">
    <property type="entry name" value="crotonase-like"/>
    <property type="match status" value="1"/>
</dbReference>
<dbReference type="OrthoDB" id="9771883at2"/>
<evidence type="ECO:0000256" key="3">
    <source>
        <dbReference type="ARBA" id="ARBA00022832"/>
    </source>
</evidence>
<dbReference type="Gene3D" id="3.40.50.720">
    <property type="entry name" value="NAD(P)-binding Rossmann-like Domain"/>
    <property type="match status" value="1"/>
</dbReference>
<dbReference type="FunFam" id="1.10.1040.50:FF:000006">
    <property type="entry name" value="Peroxisomal bifunctional enzyme"/>
    <property type="match status" value="1"/>
</dbReference>
<evidence type="ECO:0000256" key="8">
    <source>
        <dbReference type="ARBA" id="ARBA00023140"/>
    </source>
</evidence>
<comment type="catalytic activity">
    <reaction evidence="12">
        <text>a (3S)-3-hydroxyacyl-CoA + NAD(+) = a 3-oxoacyl-CoA + NADH + H(+)</text>
        <dbReference type="Rhea" id="RHEA:22432"/>
        <dbReference type="ChEBI" id="CHEBI:15378"/>
        <dbReference type="ChEBI" id="CHEBI:57318"/>
        <dbReference type="ChEBI" id="CHEBI:57540"/>
        <dbReference type="ChEBI" id="CHEBI:57945"/>
        <dbReference type="ChEBI" id="CHEBI:90726"/>
        <dbReference type="EC" id="1.1.1.35"/>
    </reaction>
</comment>
<keyword evidence="9" id="KW-0413">Isomerase</keyword>
<evidence type="ECO:0000256" key="7">
    <source>
        <dbReference type="ARBA" id="ARBA00023098"/>
    </source>
</evidence>
<keyword evidence="6" id="KW-0520">NAD</keyword>
<evidence type="ECO:0000313" key="15">
    <source>
        <dbReference type="EMBL" id="SMY06909.1"/>
    </source>
</evidence>
<dbReference type="PANTHER" id="PTHR23309">
    <property type="entry name" value="3-HYDROXYACYL-COA DEHYROGENASE"/>
    <property type="match status" value="1"/>
</dbReference>
<organism evidence="15 16">
    <name type="scientific">Flavimaricola marinus</name>
    <dbReference type="NCBI Taxonomy" id="1819565"/>
    <lineage>
        <taxon>Bacteria</taxon>
        <taxon>Pseudomonadati</taxon>
        <taxon>Pseudomonadota</taxon>
        <taxon>Alphaproteobacteria</taxon>
        <taxon>Rhodobacterales</taxon>
        <taxon>Paracoccaceae</taxon>
        <taxon>Flavimaricola</taxon>
    </lineage>
</organism>
<evidence type="ECO:0000256" key="1">
    <source>
        <dbReference type="ARBA" id="ARBA00004275"/>
    </source>
</evidence>
<keyword evidence="8" id="KW-0576">Peroxisome</keyword>
<comment type="pathway">
    <text evidence="2">Lipid metabolism; fatty acid beta-oxidation.</text>
</comment>
<evidence type="ECO:0000256" key="6">
    <source>
        <dbReference type="ARBA" id="ARBA00023027"/>
    </source>
</evidence>
<evidence type="ECO:0000256" key="4">
    <source>
        <dbReference type="ARBA" id="ARBA00022963"/>
    </source>
</evidence>
<dbReference type="Pfam" id="PF00725">
    <property type="entry name" value="3HCDH"/>
    <property type="match status" value="2"/>
</dbReference>
<dbReference type="AlphaFoldDB" id="A0A238LB57"/>
<dbReference type="Gene3D" id="3.90.226.10">
    <property type="entry name" value="2-enoyl-CoA Hydratase, Chain A, domain 1"/>
    <property type="match status" value="1"/>
</dbReference>
<dbReference type="UniPathway" id="UPA00659"/>
<comment type="subcellular location">
    <subcellularLocation>
        <location evidence="1">Peroxisome</location>
    </subcellularLocation>
</comment>
<dbReference type="Gene3D" id="1.10.1040.50">
    <property type="match status" value="1"/>
</dbReference>
<dbReference type="InterPro" id="IPR029045">
    <property type="entry name" value="ClpP/crotonase-like_dom_sf"/>
</dbReference>
<dbReference type="SUPFAM" id="SSF51735">
    <property type="entry name" value="NAD(P)-binding Rossmann-fold domains"/>
    <property type="match status" value="1"/>
</dbReference>
<keyword evidence="3" id="KW-0276">Fatty acid metabolism</keyword>
<evidence type="ECO:0000256" key="12">
    <source>
        <dbReference type="ARBA" id="ARBA00049556"/>
    </source>
</evidence>
<dbReference type="InterPro" id="IPR006176">
    <property type="entry name" value="3-OHacyl-CoA_DH_NAD-bd"/>
</dbReference>
<gene>
    <name evidence="15" type="primary">fadB_1</name>
    <name evidence="15" type="ORF">LOM8899_01039</name>
</gene>
<reference evidence="15 16" key="1">
    <citation type="submission" date="2017-05" db="EMBL/GenBank/DDBJ databases">
        <authorList>
            <person name="Song R."/>
            <person name="Chenine A.L."/>
            <person name="Ruprecht R.M."/>
        </authorList>
    </citation>
    <scope>NUCLEOTIDE SEQUENCE [LARGE SCALE GENOMIC DNA]</scope>
    <source>
        <strain evidence="15 16">CECT 8899</strain>
    </source>
</reference>
<dbReference type="GO" id="GO:0003857">
    <property type="term" value="F:(3S)-3-hydroxyacyl-CoA dehydrogenase (NAD+) activity"/>
    <property type="evidence" value="ECO:0007669"/>
    <property type="project" value="UniProtKB-EC"/>
</dbReference>
<feature type="domain" description="3-hydroxyacyl-CoA dehydrogenase C-terminal" evidence="13">
    <location>
        <begin position="597"/>
        <end position="676"/>
    </location>
</feature>
<dbReference type="InterPro" id="IPR001753">
    <property type="entry name" value="Enoyl-CoA_hydra/iso"/>
</dbReference>
<dbReference type="PANTHER" id="PTHR23309:SF51">
    <property type="entry name" value="3-HYDROXYACYL-COA DEHYDROGENASE-RELATED"/>
    <property type="match status" value="1"/>
</dbReference>
<evidence type="ECO:0000256" key="9">
    <source>
        <dbReference type="ARBA" id="ARBA00023235"/>
    </source>
</evidence>
<dbReference type="FunFam" id="3.40.50.720:FF:000009">
    <property type="entry name" value="Fatty oxidation complex, alpha subunit"/>
    <property type="match status" value="1"/>
</dbReference>
<name>A0A238LB57_9RHOB</name>
<evidence type="ECO:0000256" key="11">
    <source>
        <dbReference type="ARBA" id="ARBA00023268"/>
    </source>
</evidence>
<dbReference type="GO" id="GO:0004300">
    <property type="term" value="F:enoyl-CoA hydratase activity"/>
    <property type="evidence" value="ECO:0007669"/>
    <property type="project" value="UniProtKB-ARBA"/>
</dbReference>
<accession>A0A238LB57</accession>
<proteinExistence type="predicted"/>
<dbReference type="GO" id="GO:0070403">
    <property type="term" value="F:NAD+ binding"/>
    <property type="evidence" value="ECO:0007669"/>
    <property type="project" value="InterPro"/>
</dbReference>
<dbReference type="GO" id="GO:0016853">
    <property type="term" value="F:isomerase activity"/>
    <property type="evidence" value="ECO:0007669"/>
    <property type="project" value="UniProtKB-KW"/>
</dbReference>
<evidence type="ECO:0000259" key="14">
    <source>
        <dbReference type="Pfam" id="PF02737"/>
    </source>
</evidence>
<keyword evidence="11" id="KW-0511">Multifunctional enzyme</keyword>